<dbReference type="PANTHER" id="PTHR33710">
    <property type="entry name" value="BNAC02G09200D PROTEIN"/>
    <property type="match status" value="1"/>
</dbReference>
<dbReference type="InterPro" id="IPR026960">
    <property type="entry name" value="RVT-Znf"/>
</dbReference>
<dbReference type="InterPro" id="IPR036691">
    <property type="entry name" value="Endo/exonu/phosph_ase_sf"/>
</dbReference>
<feature type="domain" description="Reverse transcriptase zinc-binding" evidence="3">
    <location>
        <begin position="737"/>
        <end position="801"/>
    </location>
</feature>
<dbReference type="PANTHER" id="PTHR33710:SF62">
    <property type="entry name" value="DUF4283 DOMAIN PROTEIN"/>
    <property type="match status" value="1"/>
</dbReference>
<dbReference type="SUPFAM" id="SSF56219">
    <property type="entry name" value="DNase I-like"/>
    <property type="match status" value="1"/>
</dbReference>
<evidence type="ECO:0000256" key="1">
    <source>
        <dbReference type="SAM" id="Coils"/>
    </source>
</evidence>
<evidence type="ECO:0000259" key="4">
    <source>
        <dbReference type="Pfam" id="PF14392"/>
    </source>
</evidence>
<evidence type="ECO:0000313" key="5">
    <source>
        <dbReference type="EMBL" id="SPC73935.1"/>
    </source>
</evidence>
<feature type="region of interest" description="Disordered" evidence="2">
    <location>
        <begin position="189"/>
        <end position="214"/>
    </location>
</feature>
<dbReference type="EMBL" id="OIVN01000082">
    <property type="protein sequence ID" value="SPC73935.1"/>
    <property type="molecule type" value="Genomic_DNA"/>
</dbReference>
<reference evidence="5" key="1">
    <citation type="submission" date="2018-02" db="EMBL/GenBank/DDBJ databases">
        <authorList>
            <person name="Cohen D.B."/>
            <person name="Kent A.D."/>
        </authorList>
    </citation>
    <scope>NUCLEOTIDE SEQUENCE</scope>
</reference>
<proteinExistence type="predicted"/>
<name>A0A2N9EGQ2_FAGSY</name>
<dbReference type="Gene3D" id="3.60.10.10">
    <property type="entry name" value="Endonuclease/exonuclease/phosphatase"/>
    <property type="match status" value="1"/>
</dbReference>
<evidence type="ECO:0008006" key="6">
    <source>
        <dbReference type="Google" id="ProtNLM"/>
    </source>
</evidence>
<evidence type="ECO:0000259" key="3">
    <source>
        <dbReference type="Pfam" id="PF13966"/>
    </source>
</evidence>
<dbReference type="Pfam" id="PF14392">
    <property type="entry name" value="zf-CCHC_4"/>
    <property type="match status" value="1"/>
</dbReference>
<feature type="domain" description="Zinc knuckle CX2CX4HX4C" evidence="4">
    <location>
        <begin position="103"/>
        <end position="149"/>
    </location>
</feature>
<evidence type="ECO:0000256" key="2">
    <source>
        <dbReference type="SAM" id="MobiDB-lite"/>
    </source>
</evidence>
<dbReference type="AlphaFoldDB" id="A0A2N9EGQ2"/>
<feature type="coiled-coil region" evidence="1">
    <location>
        <begin position="244"/>
        <end position="271"/>
    </location>
</feature>
<keyword evidence="1" id="KW-0175">Coiled coil</keyword>
<feature type="compositionally biased region" description="Low complexity" evidence="2">
    <location>
        <begin position="192"/>
        <end position="204"/>
    </location>
</feature>
<gene>
    <name evidence="5" type="ORF">FSB_LOCUS1817</name>
</gene>
<protein>
    <recommendedName>
        <fullName evidence="6">Zinc knuckle CX2CX4HX4C domain-containing protein</fullName>
    </recommendedName>
</protein>
<sequence length="831" mass="95082">MGDNTMLFDFEDEADLKRVLMAEPWSYDKSLVAFHRLLEDVDLETVLFDNVVFWVQIHNLPVLSLKREVAVGLGSTIGEVLKTTETDEEMGGGRVMRIRVRVNITKPLCRGWKIGLANGKDGWAAFRYERLPNFCYWCGVLTHGEKDCELWLRNHAVLRQEDQPYGAWLRANGSRPYRKVEIHVAGRSQDDGGAAKASGGATAAMRDNPPAGRVPINVSVRQENKEAKNLGSPTKIPVLGQSDRRSFEERLKEIDKEMGFLNENLGDLNVQEKYPCPSDIASKESENPGSIDISPRQGGRLPFKELLEGLGNSYALHLWRLNRRRLVPSPAGTNELELSWAWEPMYSSRTYPVGSGASSLGGTPEAWRLTFFYGAPETHRRIETWNLLRRLSQQFMLPWCCLGDFNEIVKIDEMHGRHQRPDRQMKGFRDALDDCDLLDLGYRGSPFTWCNNRDPPATTWVRLDRGLAKLNWVQKFPAASIEHLDVINSDHKCLLLTRESRGDPCFQRKPFCFEEVWMSDAGCENTIQEAWVLLYQHFENIFRTSLPENIEEAVAHVPTLISHEGQEKNKICWVKWSSLCHPKGVRGMGFRELRKFNDALLGKQVWRLLADTSSLFYHVFKAKFFPNGTLLDATWNRRGSYAWQSILKAKDTILKGAAWRVGDGKTIKIWSDKWLLEDHHQKIIFPGPAVLAESTVSQLFLPNARRWDENLIDQLFQPYDAAAIKSIPLSNRITNDALYWRGTKSGMYTTFAWRALKDSLPSKIKLWKRTVVQDPMCEYCSAQAEDIVHALWNCPSVQPAWANEDWLSSICKERVSDFLELWTRISDMSSP</sequence>
<dbReference type="InterPro" id="IPR025836">
    <property type="entry name" value="Zn_knuckle_CX2CX4HX4C"/>
</dbReference>
<organism evidence="5">
    <name type="scientific">Fagus sylvatica</name>
    <name type="common">Beechnut</name>
    <dbReference type="NCBI Taxonomy" id="28930"/>
    <lineage>
        <taxon>Eukaryota</taxon>
        <taxon>Viridiplantae</taxon>
        <taxon>Streptophyta</taxon>
        <taxon>Embryophyta</taxon>
        <taxon>Tracheophyta</taxon>
        <taxon>Spermatophyta</taxon>
        <taxon>Magnoliopsida</taxon>
        <taxon>eudicotyledons</taxon>
        <taxon>Gunneridae</taxon>
        <taxon>Pentapetalae</taxon>
        <taxon>rosids</taxon>
        <taxon>fabids</taxon>
        <taxon>Fagales</taxon>
        <taxon>Fagaceae</taxon>
        <taxon>Fagus</taxon>
    </lineage>
</organism>
<dbReference type="Pfam" id="PF13966">
    <property type="entry name" value="zf-RVT"/>
    <property type="match status" value="1"/>
</dbReference>
<accession>A0A2N9EGQ2</accession>